<gene>
    <name evidence="2" type="ORF">EUX98_g2795</name>
</gene>
<feature type="region of interest" description="Disordered" evidence="1">
    <location>
        <begin position="566"/>
        <end position="623"/>
    </location>
</feature>
<feature type="compositionally biased region" description="Polar residues" evidence="1">
    <location>
        <begin position="595"/>
        <end position="608"/>
    </location>
</feature>
<accession>A0A4S4MZI0</accession>
<feature type="compositionally biased region" description="Pro residues" evidence="1">
    <location>
        <begin position="610"/>
        <end position="619"/>
    </location>
</feature>
<organism evidence="2 3">
    <name type="scientific">Antrodiella citrinella</name>
    <dbReference type="NCBI Taxonomy" id="2447956"/>
    <lineage>
        <taxon>Eukaryota</taxon>
        <taxon>Fungi</taxon>
        <taxon>Dikarya</taxon>
        <taxon>Basidiomycota</taxon>
        <taxon>Agaricomycotina</taxon>
        <taxon>Agaricomycetes</taxon>
        <taxon>Polyporales</taxon>
        <taxon>Steccherinaceae</taxon>
        <taxon>Antrodiella</taxon>
    </lineage>
</organism>
<sequence length="710" mass="76642">MRFLSFLFPTDDHVPDVAQHSEHRGFVAVASWSPHWADLEPSEVAKIARRPENKHVEPFFAVIVAIKNPSTAVRASNDALRRRFQVDSGIPSPISGARDSSQRNEGPSWSIILCRPSSQATSSTSLPRLAHTFRFLSHHPATPPSIPSKAYLLLPPPSGAVLLAPALPVIVVPHDHRPLAAVALRFGHALPVASDTQITELALDAFTTPESPTPPAPVVITPAPFTSLPYQTWFNPPPRETHARHVDPDPRSSTHYVYPGPLTSLSPQPTSSTSLTVSFTIPSVVARTYQHTVAVVTTYIPVGKTTHDSPTVQEVLLSRACTCVHPQPKVGFVSWPAAAATHYFRSGQPQDVDDALDPDDDEEMDEVDEQEWLWRTRSATSASSSSSLHLTGQPQPPQAHYYAVRTDNKASGYSRSRAHTDPSGAEKVGLAHAAEIPYGSPVSPRTALQRSAKSAPNVVRGSHSKRTSAEYNKAHDSVLMMKENSTMTPHEAVLKARLEGVLRGAKEQERRARSRDREGSGSGSGSGTSNSMASSRNLSGEGDFFFEGVNEYTVSPVSEQAAATAIANKRSSISHQRRPSAASTRTPSSTHTARQPASPQPKQQTVNLLTPPPTPPVSPASPFNAHTAAAQCRAMDGYVSFATIEGLGVPEGEDDNGEEDSGRTGRWLKWLNVGGAARDIARPQVPRPFGMRFQSSSVFPPPTCAYRASH</sequence>
<keyword evidence="3" id="KW-1185">Reference proteome</keyword>
<feature type="region of interest" description="Disordered" evidence="1">
    <location>
        <begin position="440"/>
        <end position="474"/>
    </location>
</feature>
<proteinExistence type="predicted"/>
<dbReference type="EMBL" id="SGPM01000048">
    <property type="protein sequence ID" value="THH31405.1"/>
    <property type="molecule type" value="Genomic_DNA"/>
</dbReference>
<feature type="region of interest" description="Disordered" evidence="1">
    <location>
        <begin position="346"/>
        <end position="369"/>
    </location>
</feature>
<feature type="compositionally biased region" description="Low complexity" evidence="1">
    <location>
        <begin position="527"/>
        <end position="536"/>
    </location>
</feature>
<feature type="compositionally biased region" description="Low complexity" evidence="1">
    <location>
        <begin position="579"/>
        <end position="594"/>
    </location>
</feature>
<dbReference type="AlphaFoldDB" id="A0A4S4MZI0"/>
<evidence type="ECO:0000313" key="3">
    <source>
        <dbReference type="Proteomes" id="UP000308730"/>
    </source>
</evidence>
<dbReference type="Proteomes" id="UP000308730">
    <property type="component" value="Unassembled WGS sequence"/>
</dbReference>
<evidence type="ECO:0000313" key="2">
    <source>
        <dbReference type="EMBL" id="THH31405.1"/>
    </source>
</evidence>
<protein>
    <submittedName>
        <fullName evidence="2">Uncharacterized protein</fullName>
    </submittedName>
</protein>
<feature type="compositionally biased region" description="Basic and acidic residues" evidence="1">
    <location>
        <begin position="500"/>
        <end position="519"/>
    </location>
</feature>
<comment type="caution">
    <text evidence="2">The sequence shown here is derived from an EMBL/GenBank/DDBJ whole genome shotgun (WGS) entry which is preliminary data.</text>
</comment>
<reference evidence="2 3" key="1">
    <citation type="submission" date="2019-02" db="EMBL/GenBank/DDBJ databases">
        <title>Genome sequencing of the rare red list fungi Antrodiella citrinella (Flaviporus citrinellus).</title>
        <authorList>
            <person name="Buettner E."/>
            <person name="Kellner H."/>
        </authorList>
    </citation>
    <scope>NUCLEOTIDE SEQUENCE [LARGE SCALE GENOMIC DNA]</scope>
    <source>
        <strain evidence="2 3">DSM 108506</strain>
    </source>
</reference>
<feature type="compositionally biased region" description="Acidic residues" evidence="1">
    <location>
        <begin position="351"/>
        <end position="369"/>
    </location>
</feature>
<feature type="region of interest" description="Disordered" evidence="1">
    <location>
        <begin position="500"/>
        <end position="536"/>
    </location>
</feature>
<name>A0A4S4MZI0_9APHY</name>
<dbReference type="OrthoDB" id="3067719at2759"/>
<evidence type="ECO:0000256" key="1">
    <source>
        <dbReference type="SAM" id="MobiDB-lite"/>
    </source>
</evidence>